<sequence length="106" mass="11702">MANQRSSKAREIVTPDDATTRRPPLTFGTFLPPQLQSIVDSSEAFSKAASAIGKSMHTDECTAYMKRISYAYVLIEVDVAQDLPESILGHIAAECWENDQEKPDAQ</sequence>
<accession>A0ABS8WMW8</accession>
<proteinExistence type="predicted"/>
<name>A0ABS8WMW8_DATST</name>
<reference evidence="2 3" key="1">
    <citation type="journal article" date="2021" name="BMC Genomics">
        <title>Datura genome reveals duplications of psychoactive alkaloid biosynthetic genes and high mutation rate following tissue culture.</title>
        <authorList>
            <person name="Rajewski A."/>
            <person name="Carter-House D."/>
            <person name="Stajich J."/>
            <person name="Litt A."/>
        </authorList>
    </citation>
    <scope>NUCLEOTIDE SEQUENCE [LARGE SCALE GENOMIC DNA]</scope>
    <source>
        <strain evidence="2">AR-01</strain>
    </source>
</reference>
<comment type="caution">
    <text evidence="2">The sequence shown here is derived from an EMBL/GenBank/DDBJ whole genome shotgun (WGS) entry which is preliminary data.</text>
</comment>
<protein>
    <submittedName>
        <fullName evidence="2">Uncharacterized protein</fullName>
    </submittedName>
</protein>
<evidence type="ECO:0000313" key="2">
    <source>
        <dbReference type="EMBL" id="MCE3052198.1"/>
    </source>
</evidence>
<dbReference type="Proteomes" id="UP000823775">
    <property type="component" value="Unassembled WGS sequence"/>
</dbReference>
<feature type="non-terminal residue" evidence="2">
    <location>
        <position position="106"/>
    </location>
</feature>
<evidence type="ECO:0000256" key="1">
    <source>
        <dbReference type="SAM" id="MobiDB-lite"/>
    </source>
</evidence>
<gene>
    <name evidence="2" type="ORF">HAX54_051848</name>
</gene>
<feature type="region of interest" description="Disordered" evidence="1">
    <location>
        <begin position="1"/>
        <end position="24"/>
    </location>
</feature>
<organism evidence="2 3">
    <name type="scientific">Datura stramonium</name>
    <name type="common">Jimsonweed</name>
    <name type="synonym">Common thornapple</name>
    <dbReference type="NCBI Taxonomy" id="4076"/>
    <lineage>
        <taxon>Eukaryota</taxon>
        <taxon>Viridiplantae</taxon>
        <taxon>Streptophyta</taxon>
        <taxon>Embryophyta</taxon>
        <taxon>Tracheophyta</taxon>
        <taxon>Spermatophyta</taxon>
        <taxon>Magnoliopsida</taxon>
        <taxon>eudicotyledons</taxon>
        <taxon>Gunneridae</taxon>
        <taxon>Pentapetalae</taxon>
        <taxon>asterids</taxon>
        <taxon>lamiids</taxon>
        <taxon>Solanales</taxon>
        <taxon>Solanaceae</taxon>
        <taxon>Solanoideae</taxon>
        <taxon>Datureae</taxon>
        <taxon>Datura</taxon>
    </lineage>
</organism>
<dbReference type="EMBL" id="JACEIK010009305">
    <property type="protein sequence ID" value="MCE3052198.1"/>
    <property type="molecule type" value="Genomic_DNA"/>
</dbReference>
<evidence type="ECO:0000313" key="3">
    <source>
        <dbReference type="Proteomes" id="UP000823775"/>
    </source>
</evidence>
<keyword evidence="3" id="KW-1185">Reference proteome</keyword>